<protein>
    <submittedName>
        <fullName evidence="2">Uncharacterized protein</fullName>
    </submittedName>
</protein>
<organism evidence="2 3">
    <name type="scientific">Puccinia graminis f. sp. tritici</name>
    <dbReference type="NCBI Taxonomy" id="56615"/>
    <lineage>
        <taxon>Eukaryota</taxon>
        <taxon>Fungi</taxon>
        <taxon>Dikarya</taxon>
        <taxon>Basidiomycota</taxon>
        <taxon>Pucciniomycotina</taxon>
        <taxon>Pucciniomycetes</taxon>
        <taxon>Pucciniales</taxon>
        <taxon>Pucciniaceae</taxon>
        <taxon>Puccinia</taxon>
    </lineage>
</organism>
<evidence type="ECO:0000313" key="3">
    <source>
        <dbReference type="Proteomes" id="UP000325313"/>
    </source>
</evidence>
<sequence>MDIDAVLAAEIEATGFTHLAWRAEAKARKLCIRCGGCFDKAHKDIHACPVDPDMHLKTRDMVDLWRKWGGPLRQEGGQGRPGDSYHPVRADSLLARISNSRAEVPRGDKGKKRESVSQVDHQPEAKHSSEGSVLAGRDAAKVSTSCEEQEPLTAGELFFASRMANMDIEDCWLPLTLFFVIPG</sequence>
<dbReference type="Proteomes" id="UP000325313">
    <property type="component" value="Unassembled WGS sequence"/>
</dbReference>
<dbReference type="AlphaFoldDB" id="A0A5B0PPQ3"/>
<name>A0A5B0PPQ3_PUCGR</name>
<evidence type="ECO:0000256" key="1">
    <source>
        <dbReference type="SAM" id="MobiDB-lite"/>
    </source>
</evidence>
<proteinExistence type="predicted"/>
<feature type="region of interest" description="Disordered" evidence="1">
    <location>
        <begin position="99"/>
        <end position="147"/>
    </location>
</feature>
<gene>
    <name evidence="2" type="ORF">PGTUg99_030392</name>
</gene>
<comment type="caution">
    <text evidence="2">The sequence shown here is derived from an EMBL/GenBank/DDBJ whole genome shotgun (WGS) entry which is preliminary data.</text>
</comment>
<reference evidence="2 3" key="1">
    <citation type="submission" date="2019-05" db="EMBL/GenBank/DDBJ databases">
        <title>Emergence of the Ug99 lineage of the wheat stem rust pathogen through somatic hybridization.</title>
        <authorList>
            <person name="Li F."/>
            <person name="Upadhyaya N.M."/>
            <person name="Sperschneider J."/>
            <person name="Matny O."/>
            <person name="Nguyen-Phuc H."/>
            <person name="Mago R."/>
            <person name="Raley C."/>
            <person name="Miller M.E."/>
            <person name="Silverstein K.A.T."/>
            <person name="Henningsen E."/>
            <person name="Hirsch C.D."/>
            <person name="Visser B."/>
            <person name="Pretorius Z.A."/>
            <person name="Steffenson B.J."/>
            <person name="Schwessinger B."/>
            <person name="Dodds P.N."/>
            <person name="Figueroa M."/>
        </authorList>
    </citation>
    <scope>NUCLEOTIDE SEQUENCE [LARGE SCALE GENOMIC DNA]</scope>
    <source>
        <strain evidence="2 3">Ug99</strain>
    </source>
</reference>
<feature type="compositionally biased region" description="Basic and acidic residues" evidence="1">
    <location>
        <begin position="103"/>
        <end position="129"/>
    </location>
</feature>
<dbReference type="EMBL" id="VDEP01000337">
    <property type="protein sequence ID" value="KAA1102674.1"/>
    <property type="molecule type" value="Genomic_DNA"/>
</dbReference>
<accession>A0A5B0PPQ3</accession>
<evidence type="ECO:0000313" key="2">
    <source>
        <dbReference type="EMBL" id="KAA1102674.1"/>
    </source>
</evidence>